<dbReference type="Gene3D" id="4.10.320.10">
    <property type="entry name" value="E3-binding domain"/>
    <property type="match status" value="1"/>
</dbReference>
<feature type="domain" description="Lsr2 DNA-binding" evidence="2">
    <location>
        <begin position="17"/>
        <end position="44"/>
    </location>
</feature>
<reference evidence="3" key="1">
    <citation type="submission" date="2024-05" db="EMBL/GenBank/DDBJ databases">
        <authorList>
            <person name="Cai S.Y."/>
            <person name="Jin L.M."/>
            <person name="Li H.R."/>
        </authorList>
    </citation>
    <scope>NUCLEOTIDE SEQUENCE</scope>
    <source>
        <strain evidence="3">A5-74</strain>
    </source>
</reference>
<dbReference type="RefSeq" id="WP_353648205.1">
    <property type="nucleotide sequence ID" value="NZ_CP159218.1"/>
</dbReference>
<keyword evidence="1" id="KW-0238">DNA-binding</keyword>
<accession>A0AAU8DLQ3</accession>
<name>A0AAU8DLQ3_9ACTN</name>
<proteinExistence type="predicted"/>
<evidence type="ECO:0000256" key="1">
    <source>
        <dbReference type="ARBA" id="ARBA00023125"/>
    </source>
</evidence>
<dbReference type="Pfam" id="PF23359">
    <property type="entry name" value="Lsr2_DNA-bd"/>
    <property type="match status" value="1"/>
</dbReference>
<dbReference type="GO" id="GO:0016746">
    <property type="term" value="F:acyltransferase activity"/>
    <property type="evidence" value="ECO:0007669"/>
    <property type="project" value="InterPro"/>
</dbReference>
<evidence type="ECO:0000259" key="2">
    <source>
        <dbReference type="Pfam" id="PF23359"/>
    </source>
</evidence>
<organism evidence="3">
    <name type="scientific">Nakamurella sp. A5-74</name>
    <dbReference type="NCBI Taxonomy" id="3158264"/>
    <lineage>
        <taxon>Bacteria</taxon>
        <taxon>Bacillati</taxon>
        <taxon>Actinomycetota</taxon>
        <taxon>Actinomycetes</taxon>
        <taxon>Nakamurellales</taxon>
        <taxon>Nakamurellaceae</taxon>
        <taxon>Nakamurella</taxon>
    </lineage>
</organism>
<protein>
    <submittedName>
        <fullName evidence="3">Histone-like nucleoid-structuring protein Lsr2</fullName>
    </submittedName>
</protein>
<dbReference type="InterPro" id="IPR055370">
    <property type="entry name" value="Lsr2_DNA-bd"/>
</dbReference>
<evidence type="ECO:0000313" key="3">
    <source>
        <dbReference type="EMBL" id="XCG62590.1"/>
    </source>
</evidence>
<dbReference type="InterPro" id="IPR036625">
    <property type="entry name" value="E3-bd_dom_sf"/>
</dbReference>
<sequence>MPIRTRRPVDHAGWFRRHWGKKNGHSVSERGRIPEAILAAFDAAH</sequence>
<dbReference type="EMBL" id="CP159218">
    <property type="protein sequence ID" value="XCG62590.1"/>
    <property type="molecule type" value="Genomic_DNA"/>
</dbReference>
<dbReference type="GO" id="GO:0003677">
    <property type="term" value="F:DNA binding"/>
    <property type="evidence" value="ECO:0007669"/>
    <property type="project" value="UniProtKB-KW"/>
</dbReference>
<gene>
    <name evidence="3" type="ORF">ABLG96_15295</name>
</gene>
<dbReference type="AlphaFoldDB" id="A0AAU8DLQ3"/>